<dbReference type="PROSITE" id="PS52027">
    <property type="entry name" value="ZF_C2HC_C3H"/>
    <property type="match status" value="2"/>
</dbReference>
<reference evidence="10" key="4">
    <citation type="submission" date="2025-09" db="UniProtKB">
        <authorList>
            <consortium name="Ensembl"/>
        </authorList>
    </citation>
    <scope>IDENTIFICATION</scope>
</reference>
<feature type="region of interest" description="Disordered" evidence="7">
    <location>
        <begin position="527"/>
        <end position="547"/>
    </location>
</feature>
<feature type="compositionally biased region" description="Basic and acidic residues" evidence="7">
    <location>
        <begin position="222"/>
        <end position="239"/>
    </location>
</feature>
<keyword evidence="2" id="KW-0479">Metal-binding</keyword>
<dbReference type="Pfam" id="PF13913">
    <property type="entry name" value="zf-C2HC_2"/>
    <property type="match status" value="2"/>
</dbReference>
<accession>A0A3B1KET5</accession>
<dbReference type="Bgee" id="ENSAMXG00000040113">
    <property type="expression patterns" value="Expressed in testis and 12 other cell types or tissues"/>
</dbReference>
<sequence>MFICFYTLLISVLVNCKTFIFNPVTTSPISQRLIYKLFCFFFFLDIKCSIGIMPHLHISHSHPAHLHFLGKDVILEKLPPLQSDDKTAQDLFSTSDSQSRDRKKRMTAALKDWDQDYSHYKHWQNIDSVQRTYSSAPTRRRMDSDGDDDFLLEKSEKDIVFPMKPVCHKRAFCLNNCQAGDYYFKQKETSYQNRPDYLEVDRRRVKQVSNRRQVNMNPSKPEPFDTESHHQPSRKRGEAKSNSAREYQALREDQYMLPESQNSLAKEIQRKEVILQEKLMKTGEKLKKIQLRTRSGDKDKREQRNENMEKQEKHLHLTEKGNWDWESGRERAIAGRRRDEGQREKPRDWGREDRDDRERREKHEIKTDEDYRERRREGIEREYRMRNTQRTSDYKIMSKEWDNHEVRTTQWKTVRVEKDNIIKRERAVEWGRNELREWDSRDRQGRVDDDRQRRGERVKSKRDLENEYQKKQWNVLDAFMSNSHDKVKASSRHDQTNRFTADQHPAQVRLQQQQHSQRAVEKAINSFRKGPPKAPSTEEAVAQSPRLNQIGTRLQQVELSPEMSLDATGQLVPCEICNRCFAEERLEKHIRICEKLQQSKRKTFDSAQFRAKGTELEKFMKTNIQRKAPEPKKNNWRQKHEALIHNLRQARAPAPGGFSPKPSLDVNPDYVSCPHCSRRFAPGPAERHIPKCQNIKSKPPPPRHR</sequence>
<dbReference type="InterPro" id="IPR049899">
    <property type="entry name" value="Znf_C2HC_C3H"/>
</dbReference>
<keyword evidence="5" id="KW-0175">Coiled coil</keyword>
<dbReference type="Ensembl" id="ENSAMXT00000054229.1">
    <property type="protein sequence ID" value="ENSAMXP00000052204.1"/>
    <property type="gene ID" value="ENSAMXG00000040113.1"/>
</dbReference>
<feature type="region of interest" description="Disordered" evidence="7">
    <location>
        <begin position="441"/>
        <end position="464"/>
    </location>
</feature>
<reference evidence="11" key="2">
    <citation type="journal article" date="2014" name="Nat. Commun.">
        <title>The cavefish genome reveals candidate genes for eye loss.</title>
        <authorList>
            <person name="McGaugh S.E."/>
            <person name="Gross J.B."/>
            <person name="Aken B."/>
            <person name="Blin M."/>
            <person name="Borowsky R."/>
            <person name="Chalopin D."/>
            <person name="Hinaux H."/>
            <person name="Jeffery W.R."/>
            <person name="Keene A."/>
            <person name="Ma L."/>
            <person name="Minx P."/>
            <person name="Murphy D."/>
            <person name="O'Quin K.E."/>
            <person name="Retaux S."/>
            <person name="Rohner N."/>
            <person name="Searle S.M."/>
            <person name="Stahl B.A."/>
            <person name="Tabin C."/>
            <person name="Volff J.N."/>
            <person name="Yoshizawa M."/>
            <person name="Warren W.C."/>
        </authorList>
    </citation>
    <scope>NUCLEOTIDE SEQUENCE [LARGE SCALE GENOMIC DNA]</scope>
    <source>
        <strain evidence="11">female</strain>
    </source>
</reference>
<feature type="region of interest" description="Disordered" evidence="7">
    <location>
        <begin position="202"/>
        <end position="245"/>
    </location>
</feature>
<dbReference type="GO" id="GO:0008270">
    <property type="term" value="F:zinc ion binding"/>
    <property type="evidence" value="ECO:0007669"/>
    <property type="project" value="UniProtKB-KW"/>
</dbReference>
<reference evidence="11" key="1">
    <citation type="submission" date="2013-03" db="EMBL/GenBank/DDBJ databases">
        <authorList>
            <person name="Jeffery W."/>
            <person name="Warren W."/>
            <person name="Wilson R.K."/>
        </authorList>
    </citation>
    <scope>NUCLEOTIDE SEQUENCE</scope>
    <source>
        <strain evidence="11">female</strain>
    </source>
</reference>
<keyword evidence="3 6" id="KW-0863">Zinc-finger</keyword>
<keyword evidence="8" id="KW-0732">Signal</keyword>
<dbReference type="AlphaFoldDB" id="A0A3B1KET5"/>
<feature type="region of interest" description="Disordered" evidence="7">
    <location>
        <begin position="681"/>
        <end position="705"/>
    </location>
</feature>
<evidence type="ECO:0000256" key="3">
    <source>
        <dbReference type="ARBA" id="ARBA00022771"/>
    </source>
</evidence>
<dbReference type="PANTHER" id="PTHR14649:SF1">
    <property type="entry name" value="ZINC FINGER C2HC DOMAIN-CONTAINING PROTEIN 1C"/>
    <property type="match status" value="1"/>
</dbReference>
<evidence type="ECO:0000256" key="8">
    <source>
        <dbReference type="SAM" id="SignalP"/>
    </source>
</evidence>
<evidence type="ECO:0000256" key="7">
    <source>
        <dbReference type="SAM" id="MobiDB-lite"/>
    </source>
</evidence>
<organism evidence="10 11">
    <name type="scientific">Astyanax mexicanus</name>
    <name type="common">Blind cave fish</name>
    <name type="synonym">Astyanax fasciatus mexicanus</name>
    <dbReference type="NCBI Taxonomy" id="7994"/>
    <lineage>
        <taxon>Eukaryota</taxon>
        <taxon>Metazoa</taxon>
        <taxon>Chordata</taxon>
        <taxon>Craniata</taxon>
        <taxon>Vertebrata</taxon>
        <taxon>Euteleostomi</taxon>
        <taxon>Actinopterygii</taxon>
        <taxon>Neopterygii</taxon>
        <taxon>Teleostei</taxon>
        <taxon>Ostariophysi</taxon>
        <taxon>Characiformes</taxon>
        <taxon>Characoidei</taxon>
        <taxon>Acestrorhamphidae</taxon>
        <taxon>Acestrorhamphinae</taxon>
        <taxon>Astyanax</taxon>
    </lineage>
</organism>
<keyword evidence="11" id="KW-1185">Reference proteome</keyword>
<dbReference type="InParanoid" id="A0A3B1KET5"/>
<evidence type="ECO:0000313" key="10">
    <source>
        <dbReference type="Ensembl" id="ENSAMXP00000052204.1"/>
    </source>
</evidence>
<comment type="similarity">
    <text evidence="1">Belongs to the ZC2HC1 family.</text>
</comment>
<reference evidence="10" key="3">
    <citation type="submission" date="2025-08" db="UniProtKB">
        <authorList>
            <consortium name="Ensembl"/>
        </authorList>
    </citation>
    <scope>IDENTIFICATION</scope>
</reference>
<proteinExistence type="inferred from homology"/>
<feature type="domain" description="C2HC/C3H-type" evidence="9">
    <location>
        <begin position="570"/>
        <end position="599"/>
    </location>
</feature>
<dbReference type="FunCoup" id="A0A3B1KET5">
    <property type="interactions" value="51"/>
</dbReference>
<dbReference type="PANTHER" id="PTHR14649">
    <property type="entry name" value="ZINC FINGER C2HC DOMAIN-CONTAINING PROTEIN 1C"/>
    <property type="match status" value="1"/>
</dbReference>
<feature type="compositionally biased region" description="Polar residues" evidence="7">
    <location>
        <begin position="207"/>
        <end position="218"/>
    </location>
</feature>
<evidence type="ECO:0000256" key="5">
    <source>
        <dbReference type="ARBA" id="ARBA00023054"/>
    </source>
</evidence>
<dbReference type="Proteomes" id="UP000018467">
    <property type="component" value="Unassembled WGS sequence"/>
</dbReference>
<feature type="signal peptide" evidence="8">
    <location>
        <begin position="1"/>
        <end position="16"/>
    </location>
</feature>
<feature type="chain" id="PRO_5017207024" description="C2HC/C3H-type domain-containing protein" evidence="8">
    <location>
        <begin position="17"/>
        <end position="705"/>
    </location>
</feature>
<name>A0A3B1KET5_ASTMX</name>
<evidence type="ECO:0000256" key="2">
    <source>
        <dbReference type="ARBA" id="ARBA00022723"/>
    </source>
</evidence>
<protein>
    <recommendedName>
        <fullName evidence="9">C2HC/C3H-type domain-containing protein</fullName>
    </recommendedName>
</protein>
<dbReference type="Gene3D" id="3.30.160.60">
    <property type="entry name" value="Classic Zinc Finger"/>
    <property type="match status" value="1"/>
</dbReference>
<keyword evidence="4" id="KW-0862">Zinc</keyword>
<evidence type="ECO:0000256" key="4">
    <source>
        <dbReference type="ARBA" id="ARBA00022833"/>
    </source>
</evidence>
<dbReference type="STRING" id="7994.ENSAMXP00000052204"/>
<feature type="compositionally biased region" description="Basic and acidic residues" evidence="7">
    <location>
        <begin position="294"/>
        <end position="362"/>
    </location>
</feature>
<evidence type="ECO:0000313" key="11">
    <source>
        <dbReference type="Proteomes" id="UP000018467"/>
    </source>
</evidence>
<dbReference type="InterPro" id="IPR026104">
    <property type="entry name" value="ZNF_C2HC_dom_1C"/>
</dbReference>
<evidence type="ECO:0000256" key="1">
    <source>
        <dbReference type="ARBA" id="ARBA00010843"/>
    </source>
</evidence>
<evidence type="ECO:0000259" key="9">
    <source>
        <dbReference type="PROSITE" id="PS52027"/>
    </source>
</evidence>
<evidence type="ECO:0000256" key="6">
    <source>
        <dbReference type="PROSITE-ProRule" id="PRU01371"/>
    </source>
</evidence>
<feature type="domain" description="C2HC/C3H-type" evidence="9">
    <location>
        <begin position="669"/>
        <end position="698"/>
    </location>
</feature>
<dbReference type="GeneTree" id="ENSGT00940000160947"/>
<feature type="region of interest" description="Disordered" evidence="7">
    <location>
        <begin position="286"/>
        <end position="362"/>
    </location>
</feature>